<dbReference type="Gene3D" id="1.10.10.60">
    <property type="entry name" value="Homeodomain-like"/>
    <property type="match status" value="1"/>
</dbReference>
<gene>
    <name evidence="1" type="ORF">H0S70_07040</name>
</gene>
<dbReference type="RefSeq" id="WP_188320286.1">
    <property type="nucleotide sequence ID" value="NZ_CP060203.1"/>
</dbReference>
<evidence type="ECO:0000313" key="1">
    <source>
        <dbReference type="EMBL" id="QNS40161.1"/>
    </source>
</evidence>
<dbReference type="EMBL" id="CP060203">
    <property type="protein sequence ID" value="QNS40161.1"/>
    <property type="molecule type" value="Genomic_DNA"/>
</dbReference>
<organism evidence="1 2">
    <name type="scientific">Chryseobacterium manosquense</name>
    <dbReference type="NCBI Taxonomy" id="2754694"/>
    <lineage>
        <taxon>Bacteria</taxon>
        <taxon>Pseudomonadati</taxon>
        <taxon>Bacteroidota</taxon>
        <taxon>Flavobacteriia</taxon>
        <taxon>Flavobacteriales</taxon>
        <taxon>Weeksellaceae</taxon>
        <taxon>Chryseobacterium group</taxon>
        <taxon>Chryseobacterium</taxon>
    </lineage>
</organism>
<proteinExistence type="predicted"/>
<dbReference type="Proteomes" id="UP000516438">
    <property type="component" value="Chromosome"/>
</dbReference>
<accession>A0A7H1DT53</accession>
<reference evidence="1 2" key="1">
    <citation type="submission" date="2020-07" db="EMBL/GenBank/DDBJ databases">
        <title>Complete genome and description of Chryseobacterium manosquense strain Marseille-Q2069 sp. nov.</title>
        <authorList>
            <person name="Boxberger M."/>
        </authorList>
    </citation>
    <scope>NUCLEOTIDE SEQUENCE [LARGE SCALE GENOMIC DNA]</scope>
    <source>
        <strain evidence="1 2">Marseille-Q2069</strain>
    </source>
</reference>
<protein>
    <submittedName>
        <fullName evidence="1">Helix-turn-helix domain-containing protein</fullName>
    </submittedName>
</protein>
<dbReference type="AlphaFoldDB" id="A0A7H1DT53"/>
<evidence type="ECO:0000313" key="2">
    <source>
        <dbReference type="Proteomes" id="UP000516438"/>
    </source>
</evidence>
<name>A0A7H1DT53_9FLAO</name>
<sequence>MVDQEKHRQAGLKALALAKKAEKIRKKKGIKPIYVGRGVTGEDLSGKKYVIKAGRKSNVNHSEVMKMLKEGFSQTETAQKFGITKQSVSYIQRKLKTA</sequence>
<keyword evidence="2" id="KW-1185">Reference proteome</keyword>
<dbReference type="KEGG" id="cmaq:H0S70_07040"/>